<evidence type="ECO:0000259" key="1">
    <source>
        <dbReference type="Pfam" id="PF01266"/>
    </source>
</evidence>
<organism evidence="2 3">
    <name type="scientific">Candidatus Desulfolinea nitratireducens</name>
    <dbReference type="NCBI Taxonomy" id="2841698"/>
    <lineage>
        <taxon>Bacteria</taxon>
        <taxon>Bacillati</taxon>
        <taxon>Chloroflexota</taxon>
        <taxon>Anaerolineae</taxon>
        <taxon>Anaerolineales</taxon>
        <taxon>Anaerolineales incertae sedis</taxon>
        <taxon>Candidatus Desulfolinea</taxon>
    </lineage>
</organism>
<protein>
    <submittedName>
        <fullName evidence="2">FAD-binding oxidoreductase</fullName>
    </submittedName>
</protein>
<dbReference type="AlphaFoldDB" id="A0A8J6TEH8"/>
<evidence type="ECO:0000313" key="3">
    <source>
        <dbReference type="Proteomes" id="UP000614469"/>
    </source>
</evidence>
<name>A0A8J6TEH8_9CHLR</name>
<dbReference type="Gene3D" id="3.30.9.10">
    <property type="entry name" value="D-Amino Acid Oxidase, subunit A, domain 2"/>
    <property type="match status" value="1"/>
</dbReference>
<proteinExistence type="predicted"/>
<dbReference type="PANTHER" id="PTHR13847">
    <property type="entry name" value="SARCOSINE DEHYDROGENASE-RELATED"/>
    <property type="match status" value="1"/>
</dbReference>
<reference evidence="2 3" key="1">
    <citation type="submission" date="2020-08" db="EMBL/GenBank/DDBJ databases">
        <title>Bridging the membrane lipid divide: bacteria of the FCB group superphylum have the potential to synthesize archaeal ether lipids.</title>
        <authorList>
            <person name="Villanueva L."/>
            <person name="Von Meijenfeldt F.A.B."/>
            <person name="Westbye A.B."/>
            <person name="Yadav S."/>
            <person name="Hopmans E.C."/>
            <person name="Dutilh B.E."/>
            <person name="Sinninghe Damste J.S."/>
        </authorList>
    </citation>
    <scope>NUCLEOTIDE SEQUENCE [LARGE SCALE GENOMIC DNA]</scope>
    <source>
        <strain evidence="2">NIOZ-UU36</strain>
    </source>
</reference>
<dbReference type="InterPro" id="IPR006076">
    <property type="entry name" value="FAD-dep_OxRdtase"/>
</dbReference>
<sequence length="454" mass="50723">MKYFSRFHNRSRNLRPPDLYEYFVDNFWYKTAGMENQKINEPLRGSHKADIVIIGGGFTGLSAAYNIRKKFPEKTIVLLEGAFCGYGASGRNGGFCIATALLDWDQKDPERRQKDLAVSSYGLDQIKMMISDHGVNCDFAENGMLAVAMNEKQVDELEEYREELNRFGLESTLVQGKDLEAEIKSPLFVAGLKEPHGAILNPAKLAREMKRVVEEVGVEVRERTVVTRIRPGQINHVDTELGVIHAPTLVIAMNAYAHKLGFFKNRVFPVSVYQVATEPLSRAQWESIGWGNRQGLSDLRTLFSYSAPTADGRIVMGGSDFVYYDHDALSSGNDKTVTHRVIDNLFAFFPQLEGLQIDHAWGGTTAYTLGRNPSVGVIGDYQNIFYGTGFNEGVPSTQTAGRIIADLMAGESNDFTDHVMVNRKIPYAGPKNLRGIFGRGVRWMMENLGYSPIH</sequence>
<gene>
    <name evidence="2" type="ORF">H8E29_08055</name>
</gene>
<dbReference type="Proteomes" id="UP000614469">
    <property type="component" value="Unassembled WGS sequence"/>
</dbReference>
<dbReference type="PANTHER" id="PTHR13847:SF281">
    <property type="entry name" value="FAD DEPENDENT OXIDOREDUCTASE DOMAIN-CONTAINING PROTEIN"/>
    <property type="match status" value="1"/>
</dbReference>
<accession>A0A8J6TEH8</accession>
<feature type="domain" description="FAD dependent oxidoreductase" evidence="1">
    <location>
        <begin position="50"/>
        <end position="407"/>
    </location>
</feature>
<dbReference type="InterPro" id="IPR036188">
    <property type="entry name" value="FAD/NAD-bd_sf"/>
</dbReference>
<dbReference type="Gene3D" id="3.50.50.60">
    <property type="entry name" value="FAD/NAD(P)-binding domain"/>
    <property type="match status" value="1"/>
</dbReference>
<dbReference type="EMBL" id="JACNJN010000094">
    <property type="protein sequence ID" value="MBC8335201.1"/>
    <property type="molecule type" value="Genomic_DNA"/>
</dbReference>
<comment type="caution">
    <text evidence="2">The sequence shown here is derived from an EMBL/GenBank/DDBJ whole genome shotgun (WGS) entry which is preliminary data.</text>
</comment>
<evidence type="ECO:0000313" key="2">
    <source>
        <dbReference type="EMBL" id="MBC8335201.1"/>
    </source>
</evidence>
<dbReference type="Pfam" id="PF01266">
    <property type="entry name" value="DAO"/>
    <property type="match status" value="1"/>
</dbReference>
<dbReference type="SUPFAM" id="SSF51905">
    <property type="entry name" value="FAD/NAD(P)-binding domain"/>
    <property type="match status" value="1"/>
</dbReference>
<dbReference type="GO" id="GO:0005737">
    <property type="term" value="C:cytoplasm"/>
    <property type="evidence" value="ECO:0007669"/>
    <property type="project" value="TreeGrafter"/>
</dbReference>